<name>A0A5S4GCF2_9ACTN</name>
<gene>
    <name evidence="2" type="ORF">ETD85_30100</name>
</gene>
<reference evidence="2 3" key="1">
    <citation type="submission" date="2019-05" db="EMBL/GenBank/DDBJ databases">
        <title>Draft genome sequence of Nonomuraea zeae DSM 100528.</title>
        <authorList>
            <person name="Saricaoglu S."/>
            <person name="Isik K."/>
        </authorList>
    </citation>
    <scope>NUCLEOTIDE SEQUENCE [LARGE SCALE GENOMIC DNA]</scope>
    <source>
        <strain evidence="2 3">DSM 100528</strain>
    </source>
</reference>
<sequence>MYTFSISMRCPPLACPPKGPSADLSIGPSAGPFTGPLIGPPVGPLTGPFTGPLTGPPPFWSRPAVRRRGSSRSPCTGTGCPRAPP</sequence>
<feature type="region of interest" description="Disordered" evidence="1">
    <location>
        <begin position="25"/>
        <end position="85"/>
    </location>
</feature>
<dbReference type="EMBL" id="VCKX01000106">
    <property type="protein sequence ID" value="TMR30141.1"/>
    <property type="molecule type" value="Genomic_DNA"/>
</dbReference>
<organism evidence="2 3">
    <name type="scientific">Nonomuraea zeae</name>
    <dbReference type="NCBI Taxonomy" id="1642303"/>
    <lineage>
        <taxon>Bacteria</taxon>
        <taxon>Bacillati</taxon>
        <taxon>Actinomycetota</taxon>
        <taxon>Actinomycetes</taxon>
        <taxon>Streptosporangiales</taxon>
        <taxon>Streptosporangiaceae</taxon>
        <taxon>Nonomuraea</taxon>
    </lineage>
</organism>
<keyword evidence="3" id="KW-1185">Reference proteome</keyword>
<comment type="caution">
    <text evidence="2">The sequence shown here is derived from an EMBL/GenBank/DDBJ whole genome shotgun (WGS) entry which is preliminary data.</text>
</comment>
<evidence type="ECO:0000256" key="1">
    <source>
        <dbReference type="SAM" id="MobiDB-lite"/>
    </source>
</evidence>
<evidence type="ECO:0000313" key="2">
    <source>
        <dbReference type="EMBL" id="TMR30141.1"/>
    </source>
</evidence>
<protein>
    <submittedName>
        <fullName evidence="2">Uncharacterized protein</fullName>
    </submittedName>
</protein>
<accession>A0A5S4GCF2</accession>
<feature type="compositionally biased region" description="Low complexity" evidence="1">
    <location>
        <begin position="44"/>
        <end position="53"/>
    </location>
</feature>
<proteinExistence type="predicted"/>
<dbReference type="AlphaFoldDB" id="A0A5S4GCF2"/>
<dbReference type="Proteomes" id="UP000306628">
    <property type="component" value="Unassembled WGS sequence"/>
</dbReference>
<evidence type="ECO:0000313" key="3">
    <source>
        <dbReference type="Proteomes" id="UP000306628"/>
    </source>
</evidence>